<accession>A0A399FAJ5</accession>
<dbReference type="Gene3D" id="3.40.50.10180">
    <property type="entry name" value="Glycerate kinase, MOFRL-like N-terminal domain"/>
    <property type="match status" value="1"/>
</dbReference>
<keyword evidence="4" id="KW-1185">Reference proteome</keyword>
<sequence>MRAALIESFRQGLAQTHPSLLTKAHLPQQTPSLIIAVGKAALTMLEAAREVFPQTTFLAVPKDGSPVQTRWGQVIPAAHPVPDARSVQAAQRVLEAVSKLTPEDFLLLLISGGGSSLLCAPWGVSLELKRSLTQALLRSGADIQEINTVRKHLSQVKGGRLAAATPARILALYLSDVPGDDLSVIASGPTVPDGSTFGDALEVLDKYGLDFPQVRDHLTRGVRGQLPESPKPGDPVFSRVENRIIGSNQTLLEAARAYWQQRGYLTAILSDRFQGEARELARFHAALVDSIRVHQTPFRPPVVLLSGGEASVTVQGPGQGGRNQEFLAWLAFYLSSSGVWALAADSDGVDGNTEAAGALISPETPARARALGLELKTYLRQNNSSRFFAALGDLLITGPTANNLNDFRVILVEPTHGVARRI</sequence>
<proteinExistence type="predicted"/>
<dbReference type="EC" id="2.7.1.165" evidence="3"/>
<dbReference type="InterPro" id="IPR025286">
    <property type="entry name" value="MOFRL_assoc_dom"/>
</dbReference>
<name>A0A399FAJ5_9DEIN</name>
<dbReference type="GO" id="GO:0043798">
    <property type="term" value="F:glycerate 2-kinase activity"/>
    <property type="evidence" value="ECO:0007669"/>
    <property type="project" value="UniProtKB-EC"/>
</dbReference>
<dbReference type="PANTHER" id="PTHR12227:SF0">
    <property type="entry name" value="GLYCERATE KINASE"/>
    <property type="match status" value="1"/>
</dbReference>
<evidence type="ECO:0000259" key="2">
    <source>
        <dbReference type="Pfam" id="PF13660"/>
    </source>
</evidence>
<dbReference type="InterPro" id="IPR038614">
    <property type="entry name" value="GK_N_sf"/>
</dbReference>
<dbReference type="InterPro" id="IPR039760">
    <property type="entry name" value="MOFRL_protein"/>
</dbReference>
<dbReference type="Gene3D" id="3.40.1480.10">
    <property type="entry name" value="MOFRL domain"/>
    <property type="match status" value="1"/>
</dbReference>
<keyword evidence="3" id="KW-0418">Kinase</keyword>
<feature type="domain" description="MOFRL" evidence="1">
    <location>
        <begin position="302"/>
        <end position="406"/>
    </location>
</feature>
<evidence type="ECO:0000313" key="4">
    <source>
        <dbReference type="Proteomes" id="UP000266178"/>
    </source>
</evidence>
<dbReference type="PANTHER" id="PTHR12227">
    <property type="entry name" value="GLYCERATE KINASE"/>
    <property type="match status" value="1"/>
</dbReference>
<dbReference type="Proteomes" id="UP000266178">
    <property type="component" value="Unassembled WGS sequence"/>
</dbReference>
<protein>
    <submittedName>
        <fullName evidence="3">D-glycerate 2-kinase</fullName>
        <ecNumber evidence="3">2.7.1.165</ecNumber>
    </submittedName>
</protein>
<comment type="caution">
    <text evidence="3">The sequence shown here is derived from an EMBL/GenBank/DDBJ whole genome shotgun (WGS) entry which is preliminary data.</text>
</comment>
<dbReference type="GO" id="GO:0005737">
    <property type="term" value="C:cytoplasm"/>
    <property type="evidence" value="ECO:0007669"/>
    <property type="project" value="TreeGrafter"/>
</dbReference>
<evidence type="ECO:0000313" key="3">
    <source>
        <dbReference type="EMBL" id="RIH93624.1"/>
    </source>
</evidence>
<keyword evidence="3" id="KW-0808">Transferase</keyword>
<reference evidence="3 4" key="1">
    <citation type="submission" date="2018-08" db="EMBL/GenBank/DDBJ databases">
        <title>Meiothermus granaticius genome AF-68 sequencing project.</title>
        <authorList>
            <person name="Da Costa M.S."/>
            <person name="Albuquerque L."/>
            <person name="Raposo P."/>
            <person name="Froufe H.J.C."/>
            <person name="Barroso C.S."/>
            <person name="Egas C."/>
        </authorList>
    </citation>
    <scope>NUCLEOTIDE SEQUENCE [LARGE SCALE GENOMIC DNA]</scope>
    <source>
        <strain evidence="3 4">AF-68</strain>
    </source>
</reference>
<gene>
    <name evidence="3" type="ORF">Mgrana_00448</name>
</gene>
<dbReference type="Pfam" id="PF05161">
    <property type="entry name" value="MOFRL"/>
    <property type="match status" value="1"/>
</dbReference>
<dbReference type="AlphaFoldDB" id="A0A399FAJ5"/>
<dbReference type="InterPro" id="IPR007835">
    <property type="entry name" value="MOFRL"/>
</dbReference>
<evidence type="ECO:0000259" key="1">
    <source>
        <dbReference type="Pfam" id="PF05161"/>
    </source>
</evidence>
<dbReference type="RefSeq" id="WP_119355976.1">
    <property type="nucleotide sequence ID" value="NZ_BJXM01000009.1"/>
</dbReference>
<dbReference type="InterPro" id="IPR037035">
    <property type="entry name" value="GK-like_C_sf"/>
</dbReference>
<feature type="domain" description="MOFRL-associated" evidence="2">
    <location>
        <begin position="7"/>
        <end position="218"/>
    </location>
</feature>
<organism evidence="3 4">
    <name type="scientific">Meiothermus granaticius NBRC 107808</name>
    <dbReference type="NCBI Taxonomy" id="1227551"/>
    <lineage>
        <taxon>Bacteria</taxon>
        <taxon>Thermotogati</taxon>
        <taxon>Deinococcota</taxon>
        <taxon>Deinococci</taxon>
        <taxon>Thermales</taxon>
        <taxon>Thermaceae</taxon>
        <taxon>Meiothermus</taxon>
    </lineage>
</organism>
<dbReference type="EMBL" id="QWLB01000004">
    <property type="protein sequence ID" value="RIH93624.1"/>
    <property type="molecule type" value="Genomic_DNA"/>
</dbReference>
<dbReference type="SUPFAM" id="SSF82544">
    <property type="entry name" value="GckA/TtuD-like"/>
    <property type="match status" value="1"/>
</dbReference>
<dbReference type="OrthoDB" id="9766552at2"/>
<dbReference type="GO" id="GO:0008887">
    <property type="term" value="F:glycerate kinase activity"/>
    <property type="evidence" value="ECO:0007669"/>
    <property type="project" value="InterPro"/>
</dbReference>
<dbReference type="Pfam" id="PF13660">
    <property type="entry name" value="DUF4147"/>
    <property type="match status" value="1"/>
</dbReference>